<dbReference type="PANTHER" id="PTHR36445">
    <property type="entry name" value="GTP CYCLOHYDROLASE MPTA"/>
    <property type="match status" value="1"/>
</dbReference>
<comment type="similarity">
    <text evidence="2">Belongs to the GTP cyclohydrolase IV family.</text>
</comment>
<evidence type="ECO:0000256" key="1">
    <source>
        <dbReference type="ARBA" id="ARBA00022801"/>
    </source>
</evidence>
<evidence type="ECO:0000313" key="4">
    <source>
        <dbReference type="Proteomes" id="UP000644441"/>
    </source>
</evidence>
<dbReference type="GeneID" id="99765757"/>
<proteinExistence type="inferred from homology"/>
<evidence type="ECO:0000313" key="3">
    <source>
        <dbReference type="EMBL" id="MBF5052577.1"/>
    </source>
</evidence>
<sequence length="320" mass="35814">MKRDSSSETTKSMPDVATNSMVEHIHSTLDWVGMSEIHLPARISDTLAGERPVSTSIQAYVNLSNPDAKGIHMSRLYLMLEETFGDHSVSAYSIRKLLQNFLDSHEGLSDRGFVQFDFEYSMRRPALKSSYSGWKSYPVTIKATLAPDGMRMELAVEVPYSSTCPCSAALARQLIQEQFRKDFEGEGSVDMEKVFEWLGTEEGIMATPHSQRSVAQVRVLLDTDCDEAFPITALIDSIEGALKTPVQTAVKRVDEQEFAKLNGQNLMFCEDSARRLKRALDGQPCYQDFWLRVNHLESLHAHNAVAIATKEVEGGYLPIP</sequence>
<organism evidence="3 4">
    <name type="scientific">Alloalcanivorax venustensis ISO4</name>
    <dbReference type="NCBI Taxonomy" id="1177184"/>
    <lineage>
        <taxon>Bacteria</taxon>
        <taxon>Pseudomonadati</taxon>
        <taxon>Pseudomonadota</taxon>
        <taxon>Gammaproteobacteria</taxon>
        <taxon>Oceanospirillales</taxon>
        <taxon>Alcanivoracaceae</taxon>
        <taxon>Alloalcanivorax</taxon>
    </lineage>
</organism>
<keyword evidence="4" id="KW-1185">Reference proteome</keyword>
<gene>
    <name evidence="2" type="primary">folE2</name>
    <name evidence="3" type="ORF">ISO4_01179</name>
</gene>
<name>A0ABS0AEL4_9GAMM</name>
<comment type="function">
    <text evidence="2">Converts GTP to 7,8-dihydroneopterin triphosphate.</text>
</comment>
<comment type="caution">
    <text evidence="3">The sequence shown here is derived from an EMBL/GenBank/DDBJ whole genome shotgun (WGS) entry which is preliminary data.</text>
</comment>
<dbReference type="EMBL" id="ARXR01000007">
    <property type="protein sequence ID" value="MBF5052577.1"/>
    <property type="molecule type" value="Genomic_DNA"/>
</dbReference>
<keyword evidence="1 2" id="KW-0378">Hydrolase</keyword>
<protein>
    <recommendedName>
        <fullName evidence="2">GTP cyclohydrolase FolE2</fullName>
        <ecNumber evidence="2">3.5.4.16</ecNumber>
    </recommendedName>
</protein>
<dbReference type="NCBIfam" id="NF010200">
    <property type="entry name" value="PRK13674.1-1"/>
    <property type="match status" value="1"/>
</dbReference>
<dbReference type="EC" id="3.5.4.16" evidence="2"/>
<comment type="pathway">
    <text evidence="2">Cofactor biosynthesis; 7,8-dihydroneopterin triphosphate biosynthesis; 7,8-dihydroneopterin triphosphate from GTP: step 1/1.</text>
</comment>
<dbReference type="Gene3D" id="3.10.270.10">
    <property type="entry name" value="Urate Oxidase"/>
    <property type="match status" value="1"/>
</dbReference>
<feature type="site" description="May be catalytically important" evidence="2">
    <location>
        <position position="164"/>
    </location>
</feature>
<dbReference type="PANTHER" id="PTHR36445:SF1">
    <property type="entry name" value="GTP CYCLOHYDROLASE MPTA"/>
    <property type="match status" value="1"/>
</dbReference>
<dbReference type="InterPro" id="IPR003801">
    <property type="entry name" value="GTP_cyclohydrolase_FolE2/MptA"/>
</dbReference>
<dbReference type="Pfam" id="PF02649">
    <property type="entry name" value="GCHY-1"/>
    <property type="match status" value="1"/>
</dbReference>
<comment type="catalytic activity">
    <reaction evidence="2">
        <text>GTP + H2O = 7,8-dihydroneopterin 3'-triphosphate + formate + H(+)</text>
        <dbReference type="Rhea" id="RHEA:17473"/>
        <dbReference type="ChEBI" id="CHEBI:15377"/>
        <dbReference type="ChEBI" id="CHEBI:15378"/>
        <dbReference type="ChEBI" id="CHEBI:15740"/>
        <dbReference type="ChEBI" id="CHEBI:37565"/>
        <dbReference type="ChEBI" id="CHEBI:58462"/>
        <dbReference type="EC" id="3.5.4.16"/>
    </reaction>
</comment>
<evidence type="ECO:0000256" key="2">
    <source>
        <dbReference type="HAMAP-Rule" id="MF_01527"/>
    </source>
</evidence>
<dbReference type="RefSeq" id="WP_142947366.1">
    <property type="nucleotide sequence ID" value="NZ_ARXR01000007.1"/>
</dbReference>
<dbReference type="HAMAP" id="MF_01527_B">
    <property type="entry name" value="GTP_cyclohydrol_B"/>
    <property type="match status" value="1"/>
</dbReference>
<dbReference type="Proteomes" id="UP000644441">
    <property type="component" value="Unassembled WGS sequence"/>
</dbReference>
<accession>A0ABS0AEL4</accession>
<reference evidence="3 4" key="1">
    <citation type="submission" date="2012-09" db="EMBL/GenBank/DDBJ databases">
        <title>Genome Sequence of alkane-degrading Bacterium Alcanivorax venustensis ISO4.</title>
        <authorList>
            <person name="Lai Q."/>
            <person name="Shao Z."/>
        </authorList>
    </citation>
    <scope>NUCLEOTIDE SEQUENCE [LARGE SCALE GENOMIC DNA]</scope>
    <source>
        <strain evidence="3 4">ISO4</strain>
    </source>
</reference>
<dbReference type="InterPro" id="IPR022838">
    <property type="entry name" value="GTP_cyclohydrolase_FolE2"/>
</dbReference>